<dbReference type="InterPro" id="IPR006094">
    <property type="entry name" value="Oxid_FAD_bind_N"/>
</dbReference>
<keyword evidence="5" id="KW-0560">Oxidoreductase</keyword>
<dbReference type="EMBL" id="GL573237">
    <property type="protein sequence ID" value="ELR09435.1"/>
    <property type="molecule type" value="Genomic_DNA"/>
</dbReference>
<comment type="cofactor">
    <cofactor evidence="1">
        <name>FAD</name>
        <dbReference type="ChEBI" id="CHEBI:57692"/>
    </cofactor>
</comment>
<dbReference type="PANTHER" id="PTHR42973:SF39">
    <property type="entry name" value="FAD-BINDING PCMH-TYPE DOMAIN-CONTAINING PROTEIN"/>
    <property type="match status" value="1"/>
</dbReference>
<evidence type="ECO:0000256" key="1">
    <source>
        <dbReference type="ARBA" id="ARBA00001974"/>
    </source>
</evidence>
<dbReference type="InterPro" id="IPR016166">
    <property type="entry name" value="FAD-bd_PCMH"/>
</dbReference>
<keyword evidence="4" id="KW-0274">FAD</keyword>
<dbReference type="STRING" id="658429.L8G872"/>
<organism evidence="7 8">
    <name type="scientific">Pseudogymnoascus destructans (strain ATCC MYA-4855 / 20631-21)</name>
    <name type="common">Bat white-nose syndrome fungus</name>
    <name type="synonym">Geomyces destructans</name>
    <dbReference type="NCBI Taxonomy" id="658429"/>
    <lineage>
        <taxon>Eukaryota</taxon>
        <taxon>Fungi</taxon>
        <taxon>Dikarya</taxon>
        <taxon>Ascomycota</taxon>
        <taxon>Pezizomycotina</taxon>
        <taxon>Leotiomycetes</taxon>
        <taxon>Thelebolales</taxon>
        <taxon>Thelebolaceae</taxon>
        <taxon>Pseudogymnoascus</taxon>
    </lineage>
</organism>
<reference evidence="8" key="1">
    <citation type="submission" date="2010-09" db="EMBL/GenBank/DDBJ databases">
        <title>The genome sequence of Geomyces destructans 20631-21.</title>
        <authorList>
            <consortium name="The Broad Institute Genome Sequencing Platform"/>
            <person name="Cuomo C.A."/>
            <person name="Blehert D.S."/>
            <person name="Lorch J.M."/>
            <person name="Young S.K."/>
            <person name="Zeng Q."/>
            <person name="Gargeya S."/>
            <person name="Fitzgerald M."/>
            <person name="Haas B."/>
            <person name="Abouelleil A."/>
            <person name="Alvarado L."/>
            <person name="Arachchi H.M."/>
            <person name="Berlin A."/>
            <person name="Brown A."/>
            <person name="Chapman S.B."/>
            <person name="Chen Z."/>
            <person name="Dunbar C."/>
            <person name="Freedman E."/>
            <person name="Gearin G."/>
            <person name="Gellesch M."/>
            <person name="Goldberg J."/>
            <person name="Griggs A."/>
            <person name="Gujja S."/>
            <person name="Heiman D."/>
            <person name="Howarth C."/>
            <person name="Larson L."/>
            <person name="Lui A."/>
            <person name="MacDonald P.J.P."/>
            <person name="Montmayeur A."/>
            <person name="Murphy C."/>
            <person name="Neiman D."/>
            <person name="Pearson M."/>
            <person name="Priest M."/>
            <person name="Roberts A."/>
            <person name="Saif S."/>
            <person name="Shea T."/>
            <person name="Shenoy N."/>
            <person name="Sisk P."/>
            <person name="Stolte C."/>
            <person name="Sykes S."/>
            <person name="Wortman J."/>
            <person name="Nusbaum C."/>
            <person name="Birren B."/>
        </authorList>
    </citation>
    <scope>NUCLEOTIDE SEQUENCE [LARGE SCALE GENOMIC DNA]</scope>
    <source>
        <strain evidence="8">ATCC MYA-4855 / 20631-21</strain>
    </source>
</reference>
<evidence type="ECO:0000256" key="3">
    <source>
        <dbReference type="ARBA" id="ARBA00022630"/>
    </source>
</evidence>
<keyword evidence="3" id="KW-0285">Flavoprotein</keyword>
<dbReference type="SUPFAM" id="SSF56176">
    <property type="entry name" value="FAD-binding/transporter-associated domain-like"/>
    <property type="match status" value="1"/>
</dbReference>
<dbReference type="HOGENOM" id="CLU_997929_0_0_1"/>
<sequence>MPRYFPYLFKMLHRDRVSNIHNELPTCCKRWFSWMESQILTYDPKLLSLRHVLSSGASINEAKEPGFKVLSSGWSDIGPIVAGAFINVATEQDVVVSITWATMNSVPIQVRGSGHMWINSLPSSGVVINTLPLASIAIDAASGTATIGAGTLVGEATDAAHAADVHLPLAACPSVTVIGPLLVGVLGRSKAFMLLTVTSESHQDLFYALRGAGNSFVAVTEITMRAYPKINRGIHFSRDLSFVPSEAVGEAVNALPRIPHAKMQLYMVSPAQPLLRLSS</sequence>
<dbReference type="Gene3D" id="3.30.465.10">
    <property type="match status" value="2"/>
</dbReference>
<dbReference type="Pfam" id="PF01565">
    <property type="entry name" value="FAD_binding_4"/>
    <property type="match status" value="1"/>
</dbReference>
<evidence type="ECO:0000313" key="8">
    <source>
        <dbReference type="Proteomes" id="UP000011064"/>
    </source>
</evidence>
<feature type="domain" description="FAD-binding PCMH-type" evidence="6">
    <location>
        <begin position="77"/>
        <end position="258"/>
    </location>
</feature>
<gene>
    <name evidence="7" type="ORF">GMDG_03995</name>
</gene>
<dbReference type="OrthoDB" id="415825at2759"/>
<dbReference type="InterPro" id="IPR050416">
    <property type="entry name" value="FAD-linked_Oxidoreductase"/>
</dbReference>
<dbReference type="InterPro" id="IPR016169">
    <property type="entry name" value="FAD-bd_PCMH_sub2"/>
</dbReference>
<dbReference type="InParanoid" id="L8G872"/>
<dbReference type="GO" id="GO:0016491">
    <property type="term" value="F:oxidoreductase activity"/>
    <property type="evidence" value="ECO:0007669"/>
    <property type="project" value="UniProtKB-KW"/>
</dbReference>
<proteinExistence type="inferred from homology"/>
<dbReference type="GO" id="GO:0071949">
    <property type="term" value="F:FAD binding"/>
    <property type="evidence" value="ECO:0007669"/>
    <property type="project" value="InterPro"/>
</dbReference>
<dbReference type="PANTHER" id="PTHR42973">
    <property type="entry name" value="BINDING OXIDOREDUCTASE, PUTATIVE (AFU_ORTHOLOGUE AFUA_1G17690)-RELATED"/>
    <property type="match status" value="1"/>
</dbReference>
<name>L8G872_PSED2</name>
<evidence type="ECO:0000259" key="6">
    <source>
        <dbReference type="PROSITE" id="PS51387"/>
    </source>
</evidence>
<dbReference type="VEuPathDB" id="FungiDB:GMDG_03995"/>
<evidence type="ECO:0000256" key="4">
    <source>
        <dbReference type="ARBA" id="ARBA00022827"/>
    </source>
</evidence>
<protein>
    <recommendedName>
        <fullName evidence="6">FAD-binding PCMH-type domain-containing protein</fullName>
    </recommendedName>
</protein>
<evidence type="ECO:0000313" key="7">
    <source>
        <dbReference type="EMBL" id="ELR09435.1"/>
    </source>
</evidence>
<comment type="similarity">
    <text evidence="2">Belongs to the oxygen-dependent FAD-linked oxidoreductase family.</text>
</comment>
<evidence type="ECO:0000256" key="2">
    <source>
        <dbReference type="ARBA" id="ARBA00005466"/>
    </source>
</evidence>
<dbReference type="PROSITE" id="PS51387">
    <property type="entry name" value="FAD_PCMH"/>
    <property type="match status" value="1"/>
</dbReference>
<dbReference type="AlphaFoldDB" id="L8G872"/>
<accession>L8G872</accession>
<dbReference type="InterPro" id="IPR036318">
    <property type="entry name" value="FAD-bd_PCMH-like_sf"/>
</dbReference>
<dbReference type="Proteomes" id="UP000011064">
    <property type="component" value="Unassembled WGS sequence"/>
</dbReference>
<keyword evidence="8" id="KW-1185">Reference proteome</keyword>
<evidence type="ECO:0000256" key="5">
    <source>
        <dbReference type="ARBA" id="ARBA00023002"/>
    </source>
</evidence>